<evidence type="ECO:0000256" key="1">
    <source>
        <dbReference type="SAM" id="MobiDB-lite"/>
    </source>
</evidence>
<feature type="region of interest" description="Disordered" evidence="1">
    <location>
        <begin position="51"/>
        <end position="84"/>
    </location>
</feature>
<feature type="compositionally biased region" description="Polar residues" evidence="1">
    <location>
        <begin position="1"/>
        <end position="10"/>
    </location>
</feature>
<reference evidence="3" key="1">
    <citation type="journal article" date="2023" name="Commun. Biol.">
        <title>Genome analysis of Parmales, the sister group of diatoms, reveals the evolutionary specialization of diatoms from phago-mixotrophs to photoautotrophs.</title>
        <authorList>
            <person name="Ban H."/>
            <person name="Sato S."/>
            <person name="Yoshikawa S."/>
            <person name="Yamada K."/>
            <person name="Nakamura Y."/>
            <person name="Ichinomiya M."/>
            <person name="Sato N."/>
            <person name="Blanc-Mathieu R."/>
            <person name="Endo H."/>
            <person name="Kuwata A."/>
            <person name="Ogata H."/>
        </authorList>
    </citation>
    <scope>NUCLEOTIDE SEQUENCE [LARGE SCALE GENOMIC DNA]</scope>
    <source>
        <strain evidence="3">NIES 3701</strain>
    </source>
</reference>
<dbReference type="AlphaFoldDB" id="A0A9W7C2S0"/>
<protein>
    <submittedName>
        <fullName evidence="2">Uncharacterized protein</fullName>
    </submittedName>
</protein>
<evidence type="ECO:0000313" key="3">
    <source>
        <dbReference type="Proteomes" id="UP001165085"/>
    </source>
</evidence>
<keyword evidence="3" id="KW-1185">Reference proteome</keyword>
<organism evidence="2 3">
    <name type="scientific">Triparma strigata</name>
    <dbReference type="NCBI Taxonomy" id="1606541"/>
    <lineage>
        <taxon>Eukaryota</taxon>
        <taxon>Sar</taxon>
        <taxon>Stramenopiles</taxon>
        <taxon>Ochrophyta</taxon>
        <taxon>Bolidophyceae</taxon>
        <taxon>Parmales</taxon>
        <taxon>Triparmaceae</taxon>
        <taxon>Triparma</taxon>
    </lineage>
</organism>
<sequence>MASSSLSASQEFHPPAQISPYEQLRLDKIARNHKRLASLGLASPILQSVGAGAGAGKMSKKHSSTSRNKAVPREGERKSKRIKGVKPATTISEGYAVVDSLDKHAAGAETTSPRKKKLQRRSNNGGDALDADVVSIPAKVASGGRVSVQDMSVDLNEVVKTSLNKQMPETGKYNVVDLIASTSKTSYSEPVYNKYPGSLFFKNAAVLFMNFDRRGGGDYVNDFEKNGEFVNWYASVKVNVDSPTVANLKRFGKVKGGHGSIIVFTRFMDGSKSEPYVCLGRVSYVSHDSGSRPIKFKFKFTDVLDEGAKMKFVKF</sequence>
<proteinExistence type="predicted"/>
<evidence type="ECO:0000313" key="2">
    <source>
        <dbReference type="EMBL" id="GMI02162.1"/>
    </source>
</evidence>
<dbReference type="Proteomes" id="UP001165085">
    <property type="component" value="Unassembled WGS sequence"/>
</dbReference>
<accession>A0A9W7C2S0</accession>
<feature type="region of interest" description="Disordered" evidence="1">
    <location>
        <begin position="106"/>
        <end position="129"/>
    </location>
</feature>
<feature type="region of interest" description="Disordered" evidence="1">
    <location>
        <begin position="1"/>
        <end position="21"/>
    </location>
</feature>
<dbReference type="EMBL" id="BRXY01000593">
    <property type="protein sequence ID" value="GMI02162.1"/>
    <property type="molecule type" value="Genomic_DNA"/>
</dbReference>
<comment type="caution">
    <text evidence="2">The sequence shown here is derived from an EMBL/GenBank/DDBJ whole genome shotgun (WGS) entry which is preliminary data.</text>
</comment>
<name>A0A9W7C2S0_9STRA</name>
<dbReference type="OrthoDB" id="189931at2759"/>
<gene>
    <name evidence="2" type="ORF">TrST_g14255</name>
</gene>